<name>A0A2I2FHJ0_ASPCN</name>
<feature type="region of interest" description="Disordered" evidence="2">
    <location>
        <begin position="92"/>
        <end position="144"/>
    </location>
</feature>
<dbReference type="GeneID" id="36518981"/>
<dbReference type="PROSITE" id="PS00028">
    <property type="entry name" value="ZINC_FINGER_C2H2_1"/>
    <property type="match status" value="1"/>
</dbReference>
<feature type="compositionally biased region" description="Low complexity" evidence="2">
    <location>
        <begin position="92"/>
        <end position="111"/>
    </location>
</feature>
<dbReference type="SUPFAM" id="SSF57667">
    <property type="entry name" value="beta-beta-alpha zinc fingers"/>
    <property type="match status" value="1"/>
</dbReference>
<keyword evidence="5" id="KW-1185">Reference proteome</keyword>
<feature type="region of interest" description="Disordered" evidence="2">
    <location>
        <begin position="25"/>
        <end position="49"/>
    </location>
</feature>
<keyword evidence="1" id="KW-0479">Metal-binding</keyword>
<dbReference type="Gene3D" id="3.30.160.60">
    <property type="entry name" value="Classic Zinc Finger"/>
    <property type="match status" value="2"/>
</dbReference>
<protein>
    <recommendedName>
        <fullName evidence="3">C2H2-type domain-containing protein</fullName>
    </recommendedName>
</protein>
<dbReference type="OrthoDB" id="2687452at2759"/>
<dbReference type="InterPro" id="IPR013087">
    <property type="entry name" value="Znf_C2H2_type"/>
</dbReference>
<dbReference type="GO" id="GO:0008270">
    <property type="term" value="F:zinc ion binding"/>
    <property type="evidence" value="ECO:0007669"/>
    <property type="project" value="UniProtKB-KW"/>
</dbReference>
<keyword evidence="1" id="KW-0863">Zinc-finger</keyword>
<evidence type="ECO:0000313" key="5">
    <source>
        <dbReference type="Proteomes" id="UP000234585"/>
    </source>
</evidence>
<dbReference type="AlphaFoldDB" id="A0A2I2FHJ0"/>
<dbReference type="Proteomes" id="UP000234585">
    <property type="component" value="Unassembled WGS sequence"/>
</dbReference>
<dbReference type="Pfam" id="PF00096">
    <property type="entry name" value="zf-C2H2"/>
    <property type="match status" value="1"/>
</dbReference>
<dbReference type="EMBL" id="KZ559126">
    <property type="protein sequence ID" value="PLB40096.1"/>
    <property type="molecule type" value="Genomic_DNA"/>
</dbReference>
<evidence type="ECO:0000259" key="3">
    <source>
        <dbReference type="PROSITE" id="PS50157"/>
    </source>
</evidence>
<evidence type="ECO:0000256" key="1">
    <source>
        <dbReference type="PROSITE-ProRule" id="PRU00042"/>
    </source>
</evidence>
<proteinExistence type="predicted"/>
<evidence type="ECO:0000256" key="2">
    <source>
        <dbReference type="SAM" id="MobiDB-lite"/>
    </source>
</evidence>
<feature type="domain" description="C2H2-type" evidence="3">
    <location>
        <begin position="180"/>
        <end position="208"/>
    </location>
</feature>
<reference evidence="4 5" key="1">
    <citation type="submission" date="2017-12" db="EMBL/GenBank/DDBJ databases">
        <authorList>
            <consortium name="DOE Joint Genome Institute"/>
            <person name="Haridas S."/>
            <person name="Kjaerbolling I."/>
            <person name="Vesth T.C."/>
            <person name="Frisvad J.C."/>
            <person name="Nybo J.L."/>
            <person name="Theobald S."/>
            <person name="Kuo A."/>
            <person name="Bowyer P."/>
            <person name="Matsuda Y."/>
            <person name="Mondo S."/>
            <person name="Lyhne E.K."/>
            <person name="Kogle M.E."/>
            <person name="Clum A."/>
            <person name="Lipzen A."/>
            <person name="Salamov A."/>
            <person name="Ngan C.Y."/>
            <person name="Daum C."/>
            <person name="Chiniquy J."/>
            <person name="Barry K."/>
            <person name="LaButti K."/>
            <person name="Simmons B.A."/>
            <person name="Magnuson J.K."/>
            <person name="Mortensen U.H."/>
            <person name="Larsen T.O."/>
            <person name="Grigoriev I.V."/>
            <person name="Baker S.E."/>
            <person name="Andersen M.R."/>
            <person name="Nordberg H.P."/>
            <person name="Cantor M.N."/>
            <person name="Hua S.X."/>
        </authorList>
    </citation>
    <scope>NUCLEOTIDE SEQUENCE [LARGE SCALE GENOMIC DNA]</scope>
    <source>
        <strain evidence="4 5">CBS 102.13</strain>
    </source>
</reference>
<feature type="compositionally biased region" description="Low complexity" evidence="2">
    <location>
        <begin position="127"/>
        <end position="144"/>
    </location>
</feature>
<dbReference type="InterPro" id="IPR036236">
    <property type="entry name" value="Znf_C2H2_sf"/>
</dbReference>
<sequence>MAWQFGQQPIWEGYHGMDNMHHPLATPGADWRPTAEVNEPTSIPSPDYGTPFPTYLIPIPSDGGLAFHEPYPRDRAMRQTTSLRLLHQPAAISNPRSARSSSASGLAQPSSNGRRLAVGETSRQRRSSQTPSQRNNRTANPRRTTPLQCKWEDCHYLGRFQRVSELIRHIRNLHITPLAYPCPVPDCDKTCNREDNLLQHMRTRHNLR</sequence>
<gene>
    <name evidence="4" type="ORF">BDW47DRAFT_102238</name>
</gene>
<dbReference type="SMART" id="SM00355">
    <property type="entry name" value="ZnF_C2H2"/>
    <property type="match status" value="2"/>
</dbReference>
<evidence type="ECO:0000313" key="4">
    <source>
        <dbReference type="EMBL" id="PLB40096.1"/>
    </source>
</evidence>
<keyword evidence="1" id="KW-0862">Zinc</keyword>
<dbReference type="STRING" id="41067.A0A2I2FHJ0"/>
<accession>A0A2I2FHJ0</accession>
<dbReference type="RefSeq" id="XP_024674108.1">
    <property type="nucleotide sequence ID" value="XM_024811821.1"/>
</dbReference>
<organism evidence="4 5">
    <name type="scientific">Aspergillus candidus</name>
    <dbReference type="NCBI Taxonomy" id="41067"/>
    <lineage>
        <taxon>Eukaryota</taxon>
        <taxon>Fungi</taxon>
        <taxon>Dikarya</taxon>
        <taxon>Ascomycota</taxon>
        <taxon>Pezizomycotina</taxon>
        <taxon>Eurotiomycetes</taxon>
        <taxon>Eurotiomycetidae</taxon>
        <taxon>Eurotiales</taxon>
        <taxon>Aspergillaceae</taxon>
        <taxon>Aspergillus</taxon>
        <taxon>Aspergillus subgen. Circumdati</taxon>
    </lineage>
</organism>
<dbReference type="PROSITE" id="PS50157">
    <property type="entry name" value="ZINC_FINGER_C2H2_2"/>
    <property type="match status" value="1"/>
</dbReference>